<accession>A0A1G4K2S3</accession>
<evidence type="ECO:0000313" key="2">
    <source>
        <dbReference type="Proteomes" id="UP000190274"/>
    </source>
</evidence>
<dbReference type="EMBL" id="LT598461">
    <property type="protein sequence ID" value="SCU97942.1"/>
    <property type="molecule type" value="Genomic_DNA"/>
</dbReference>
<sequence length="111" mass="12707">MFCDVTNCSRSARSFKKTPTIQFLRRVECRSRRPRRYVQPSADGTLLVRYGISNGFPDLRAIECPYRGFNHGDRVKSGCWCLCQTLALNPSPLHKDISRGLKKSLQSKLRS</sequence>
<dbReference type="AlphaFoldDB" id="A0A1G4K2S3"/>
<dbReference type="Proteomes" id="UP000190274">
    <property type="component" value="Chromosome H"/>
</dbReference>
<evidence type="ECO:0000313" key="1">
    <source>
        <dbReference type="EMBL" id="SCU97942.1"/>
    </source>
</evidence>
<reference evidence="1 2" key="1">
    <citation type="submission" date="2016-03" db="EMBL/GenBank/DDBJ databases">
        <authorList>
            <person name="Devillers H."/>
        </authorList>
    </citation>
    <scope>NUCLEOTIDE SEQUENCE [LARGE SCALE GENOMIC DNA]</scope>
    <source>
        <strain evidence="1">CBS 10888</strain>
    </source>
</reference>
<proteinExistence type="predicted"/>
<gene>
    <name evidence="1" type="ORF">LADA_0H09472G</name>
</gene>
<protein>
    <submittedName>
        <fullName evidence="1">LADA_0H09472g1_1</fullName>
    </submittedName>
</protein>
<organism evidence="1 2">
    <name type="scientific">Lachancea dasiensis</name>
    <dbReference type="NCBI Taxonomy" id="1072105"/>
    <lineage>
        <taxon>Eukaryota</taxon>
        <taxon>Fungi</taxon>
        <taxon>Dikarya</taxon>
        <taxon>Ascomycota</taxon>
        <taxon>Saccharomycotina</taxon>
        <taxon>Saccharomycetes</taxon>
        <taxon>Saccharomycetales</taxon>
        <taxon>Saccharomycetaceae</taxon>
        <taxon>Lachancea</taxon>
    </lineage>
</organism>
<name>A0A1G4K2S3_9SACH</name>
<keyword evidence="2" id="KW-1185">Reference proteome</keyword>
<dbReference type="OrthoDB" id="4028543at2759"/>